<proteinExistence type="predicted"/>
<dbReference type="AlphaFoldDB" id="A0A5C3N2H4"/>
<accession>A0A5C3N2H4</accession>
<dbReference type="Proteomes" id="UP000305948">
    <property type="component" value="Unassembled WGS sequence"/>
</dbReference>
<feature type="transmembrane region" description="Helical" evidence="1">
    <location>
        <begin position="62"/>
        <end position="88"/>
    </location>
</feature>
<keyword evidence="3" id="KW-1185">Reference proteome</keyword>
<feature type="transmembrane region" description="Helical" evidence="1">
    <location>
        <begin position="137"/>
        <end position="162"/>
    </location>
</feature>
<evidence type="ECO:0000313" key="3">
    <source>
        <dbReference type="Proteomes" id="UP000305948"/>
    </source>
</evidence>
<sequence length="356" mass="38621">MIAVDVAELAGIIAEAALYGKYRHACLECTHISITGVFVVLFIIAVQFSWSSQSARMNKVTLAVAILMAILATTQLVADTINIFLAFINMGRPERAEFLNDVTQPIFVFKHAIIIVMFFVSDLFVTYRCWLIWHKNIWVVVIPVCLSLGSGAVGFYTLWAFGHSKARTRAAEEWPLIAITSLSLGANAISTFLSALHIWSSSRKYAKSLGNMNSNVTPVVRIVVESGALNAAYMVANTVTWVTGNQGLTVEMVCVSGGLIIGYSPRLKGTPLIGCIFMLVIIRVSMNARQGSTSKGSILLRSLGRSRDEARGADPVSTAPTANRRIVVGDQPFVLGKSLSQTSVTEDGRRSPDFGV</sequence>
<reference evidence="2 3" key="1">
    <citation type="journal article" date="2019" name="Nat. Ecol. Evol.">
        <title>Megaphylogeny resolves global patterns of mushroom evolution.</title>
        <authorList>
            <person name="Varga T."/>
            <person name="Krizsan K."/>
            <person name="Foldi C."/>
            <person name="Dima B."/>
            <person name="Sanchez-Garcia M."/>
            <person name="Sanchez-Ramirez S."/>
            <person name="Szollosi G.J."/>
            <person name="Szarkandi J.G."/>
            <person name="Papp V."/>
            <person name="Albert L."/>
            <person name="Andreopoulos W."/>
            <person name="Angelini C."/>
            <person name="Antonin V."/>
            <person name="Barry K.W."/>
            <person name="Bougher N.L."/>
            <person name="Buchanan P."/>
            <person name="Buyck B."/>
            <person name="Bense V."/>
            <person name="Catcheside P."/>
            <person name="Chovatia M."/>
            <person name="Cooper J."/>
            <person name="Damon W."/>
            <person name="Desjardin D."/>
            <person name="Finy P."/>
            <person name="Geml J."/>
            <person name="Haridas S."/>
            <person name="Hughes K."/>
            <person name="Justo A."/>
            <person name="Karasinski D."/>
            <person name="Kautmanova I."/>
            <person name="Kiss B."/>
            <person name="Kocsube S."/>
            <person name="Kotiranta H."/>
            <person name="LaButti K.M."/>
            <person name="Lechner B.E."/>
            <person name="Liimatainen K."/>
            <person name="Lipzen A."/>
            <person name="Lukacs Z."/>
            <person name="Mihaltcheva S."/>
            <person name="Morgado L.N."/>
            <person name="Niskanen T."/>
            <person name="Noordeloos M.E."/>
            <person name="Ohm R.A."/>
            <person name="Ortiz-Santana B."/>
            <person name="Ovrebo C."/>
            <person name="Racz N."/>
            <person name="Riley R."/>
            <person name="Savchenko A."/>
            <person name="Shiryaev A."/>
            <person name="Soop K."/>
            <person name="Spirin V."/>
            <person name="Szebenyi C."/>
            <person name="Tomsovsky M."/>
            <person name="Tulloss R.E."/>
            <person name="Uehling J."/>
            <person name="Grigoriev I.V."/>
            <person name="Vagvolgyi C."/>
            <person name="Papp T."/>
            <person name="Martin F.M."/>
            <person name="Miettinen O."/>
            <person name="Hibbett D.S."/>
            <person name="Nagy L.G."/>
        </authorList>
    </citation>
    <scope>NUCLEOTIDE SEQUENCE [LARGE SCALE GENOMIC DNA]</scope>
    <source>
        <strain evidence="2 3">OMC1185</strain>
    </source>
</reference>
<feature type="transmembrane region" description="Helical" evidence="1">
    <location>
        <begin position="31"/>
        <end position="50"/>
    </location>
</feature>
<name>A0A5C3N2H4_9AGAM</name>
<keyword evidence="1" id="KW-1133">Transmembrane helix</keyword>
<dbReference type="EMBL" id="ML213513">
    <property type="protein sequence ID" value="TFK50626.1"/>
    <property type="molecule type" value="Genomic_DNA"/>
</dbReference>
<protein>
    <submittedName>
        <fullName evidence="2">Uncharacterized protein</fullName>
    </submittedName>
</protein>
<evidence type="ECO:0000256" key="1">
    <source>
        <dbReference type="SAM" id="Phobius"/>
    </source>
</evidence>
<gene>
    <name evidence="2" type="ORF">OE88DRAFT_276584</name>
</gene>
<feature type="transmembrane region" description="Helical" evidence="1">
    <location>
        <begin position="108"/>
        <end position="125"/>
    </location>
</feature>
<evidence type="ECO:0000313" key="2">
    <source>
        <dbReference type="EMBL" id="TFK50626.1"/>
    </source>
</evidence>
<keyword evidence="1" id="KW-0812">Transmembrane</keyword>
<organism evidence="2 3">
    <name type="scientific">Heliocybe sulcata</name>
    <dbReference type="NCBI Taxonomy" id="5364"/>
    <lineage>
        <taxon>Eukaryota</taxon>
        <taxon>Fungi</taxon>
        <taxon>Dikarya</taxon>
        <taxon>Basidiomycota</taxon>
        <taxon>Agaricomycotina</taxon>
        <taxon>Agaricomycetes</taxon>
        <taxon>Gloeophyllales</taxon>
        <taxon>Gloeophyllaceae</taxon>
        <taxon>Heliocybe</taxon>
    </lineage>
</organism>
<feature type="transmembrane region" description="Helical" evidence="1">
    <location>
        <begin position="174"/>
        <end position="199"/>
    </location>
</feature>
<keyword evidence="1" id="KW-0472">Membrane</keyword>
<dbReference type="OrthoDB" id="2756618at2759"/>